<protein>
    <submittedName>
        <fullName evidence="1">Uncharacterized protein</fullName>
    </submittedName>
</protein>
<keyword evidence="2" id="KW-1185">Reference proteome</keyword>
<evidence type="ECO:0000313" key="2">
    <source>
        <dbReference type="Proteomes" id="UP001244011"/>
    </source>
</evidence>
<dbReference type="GeneID" id="85313928"/>
<reference evidence="1" key="1">
    <citation type="submission" date="2023-06" db="EMBL/GenBank/DDBJ databases">
        <title>Genome-scale phylogeny and comparative genomics of the fungal order Sordariales.</title>
        <authorList>
            <consortium name="Lawrence Berkeley National Laboratory"/>
            <person name="Hensen N."/>
            <person name="Bonometti L."/>
            <person name="Westerberg I."/>
            <person name="Brannstrom I.O."/>
            <person name="Guillou S."/>
            <person name="Cros-Aarteil S."/>
            <person name="Calhoun S."/>
            <person name="Haridas S."/>
            <person name="Kuo A."/>
            <person name="Mondo S."/>
            <person name="Pangilinan J."/>
            <person name="Riley R."/>
            <person name="Labutti K."/>
            <person name="Andreopoulos B."/>
            <person name="Lipzen A."/>
            <person name="Chen C."/>
            <person name="Yanf M."/>
            <person name="Daum C."/>
            <person name="Ng V."/>
            <person name="Clum A."/>
            <person name="Steindorff A."/>
            <person name="Ohm R."/>
            <person name="Martin F."/>
            <person name="Silar P."/>
            <person name="Natvig D."/>
            <person name="Lalanne C."/>
            <person name="Gautier V."/>
            <person name="Ament-Velasquez S.L."/>
            <person name="Kruys A."/>
            <person name="Hutchinson M.I."/>
            <person name="Powell A.J."/>
            <person name="Barry K."/>
            <person name="Miller A.N."/>
            <person name="Grigoriev I.V."/>
            <person name="Debuchy R."/>
            <person name="Gladieux P."/>
            <person name="Thoren M.H."/>
            <person name="Johannesson H."/>
        </authorList>
    </citation>
    <scope>NUCLEOTIDE SEQUENCE</scope>
    <source>
        <strain evidence="1">8032-3</strain>
    </source>
</reference>
<proteinExistence type="predicted"/>
<dbReference type="Proteomes" id="UP001244011">
    <property type="component" value="Unassembled WGS sequence"/>
</dbReference>
<gene>
    <name evidence="1" type="ORF">QBC33DRAFT_574209</name>
</gene>
<comment type="caution">
    <text evidence="1">The sequence shown here is derived from an EMBL/GenBank/DDBJ whole genome shotgun (WGS) entry which is preliminary data.</text>
</comment>
<accession>A0AAJ0FCT6</accession>
<dbReference type="EMBL" id="MU839037">
    <property type="protein sequence ID" value="KAK1762462.1"/>
    <property type="molecule type" value="Genomic_DNA"/>
</dbReference>
<dbReference type="RefSeq" id="XP_060278675.1">
    <property type="nucleotide sequence ID" value="XM_060430741.1"/>
</dbReference>
<name>A0AAJ0FCT6_9PEZI</name>
<dbReference type="AlphaFoldDB" id="A0AAJ0FCT6"/>
<sequence>MHLSVRATLGNAGDKTTWTGQAPTSFSWTSAIIQATVLRTNGKKTGYTIGISSFLSIYLGAVGETLEGINVRLQGLAVGLERGPLMLEDVSQHEDDAVVEVYRGVAVDFNV</sequence>
<organism evidence="1 2">
    <name type="scientific">Phialemonium atrogriseum</name>
    <dbReference type="NCBI Taxonomy" id="1093897"/>
    <lineage>
        <taxon>Eukaryota</taxon>
        <taxon>Fungi</taxon>
        <taxon>Dikarya</taxon>
        <taxon>Ascomycota</taxon>
        <taxon>Pezizomycotina</taxon>
        <taxon>Sordariomycetes</taxon>
        <taxon>Sordariomycetidae</taxon>
        <taxon>Cephalothecales</taxon>
        <taxon>Cephalothecaceae</taxon>
        <taxon>Phialemonium</taxon>
    </lineage>
</organism>
<evidence type="ECO:0000313" key="1">
    <source>
        <dbReference type="EMBL" id="KAK1762462.1"/>
    </source>
</evidence>